<accession>A0ABY7CW31</accession>
<gene>
    <name evidence="1" type="ORF">PtA15_11A208</name>
</gene>
<protein>
    <submittedName>
        <fullName evidence="1">Uncharacterized protein</fullName>
    </submittedName>
</protein>
<reference evidence="1" key="1">
    <citation type="submission" date="2022-10" db="EMBL/GenBank/DDBJ databases">
        <title>Puccinia triticina Genome sequencing and assembly.</title>
        <authorList>
            <person name="Li C."/>
        </authorList>
    </citation>
    <scope>NUCLEOTIDE SEQUENCE</scope>
    <source>
        <strain evidence="1">Pt15</strain>
    </source>
</reference>
<evidence type="ECO:0000313" key="1">
    <source>
        <dbReference type="EMBL" id="WAQ89519.1"/>
    </source>
</evidence>
<keyword evidence="2" id="KW-1185">Reference proteome</keyword>
<dbReference type="GeneID" id="77801988"/>
<dbReference type="EMBL" id="CP110431">
    <property type="protein sequence ID" value="WAQ89519.1"/>
    <property type="molecule type" value="Genomic_DNA"/>
</dbReference>
<evidence type="ECO:0000313" key="2">
    <source>
        <dbReference type="Proteomes" id="UP001164743"/>
    </source>
</evidence>
<dbReference type="RefSeq" id="XP_053025074.1">
    <property type="nucleotide sequence ID" value="XM_053161093.1"/>
</dbReference>
<organism evidence="1 2">
    <name type="scientific">Puccinia triticina</name>
    <dbReference type="NCBI Taxonomy" id="208348"/>
    <lineage>
        <taxon>Eukaryota</taxon>
        <taxon>Fungi</taxon>
        <taxon>Dikarya</taxon>
        <taxon>Basidiomycota</taxon>
        <taxon>Pucciniomycotina</taxon>
        <taxon>Pucciniomycetes</taxon>
        <taxon>Pucciniales</taxon>
        <taxon>Pucciniaceae</taxon>
        <taxon>Puccinia</taxon>
    </lineage>
</organism>
<dbReference type="Proteomes" id="UP001164743">
    <property type="component" value="Chromosome 11A"/>
</dbReference>
<sequence>MEGASQLLVQNLSANLSDDKVIKTFRIYLSRQDLRKMTKRSDRDALNYCVAWINTTQAVAPPPILFQVSEAAIQPAATHHTGSQVAAIISLPPTLLAKLARTPDIDVQQWNIEQEHCLEIFLVMALSAPKPSPLPCCPVVPAISSTTIGSMTDSIWRGLATKEDY</sequence>
<proteinExistence type="predicted"/>
<name>A0ABY7CW31_9BASI</name>